<dbReference type="Proteomes" id="UP000693981">
    <property type="component" value="Unassembled WGS sequence"/>
</dbReference>
<comment type="caution">
    <text evidence="2">The sequence shown here is derived from an EMBL/GenBank/DDBJ whole genome shotgun (WGS) entry which is preliminary data.</text>
</comment>
<reference evidence="2" key="1">
    <citation type="submission" date="2021-02" db="EMBL/GenBank/DDBJ databases">
        <authorList>
            <person name="Palmer J.M."/>
        </authorList>
    </citation>
    <scope>NUCLEOTIDE SEQUENCE</scope>
    <source>
        <strain evidence="2">SCRP23</strain>
    </source>
</reference>
<dbReference type="AlphaFoldDB" id="A0A8T1X421"/>
<feature type="region of interest" description="Disordered" evidence="1">
    <location>
        <begin position="46"/>
        <end position="91"/>
    </location>
</feature>
<sequence>MDEVCMFGRSVDVDGDEWIDLGLPSATCDGHDGTVFDEFETSMAGKSLTSSAVEPMPEPAAEQEDQQTEVKQQSKVSRQQPVKSNKAVEVTQSVKSTTAMKAAQSKEALMAFYLGRAKQMEVKSKEILVASAPPVVLRSLQEPFGR</sequence>
<protein>
    <submittedName>
        <fullName evidence="2">Uncharacterized protein</fullName>
    </submittedName>
</protein>
<dbReference type="EMBL" id="JAGDFL010000071">
    <property type="protein sequence ID" value="KAG7398803.1"/>
    <property type="molecule type" value="Genomic_DNA"/>
</dbReference>
<evidence type="ECO:0000313" key="3">
    <source>
        <dbReference type="Proteomes" id="UP000693981"/>
    </source>
</evidence>
<proteinExistence type="predicted"/>
<accession>A0A8T1X421</accession>
<keyword evidence="3" id="KW-1185">Reference proteome</keyword>
<dbReference type="OrthoDB" id="95445at2759"/>
<name>A0A8T1X421_9STRA</name>
<gene>
    <name evidence="2" type="ORF">PHYBOEH_010435</name>
</gene>
<evidence type="ECO:0000256" key="1">
    <source>
        <dbReference type="SAM" id="MobiDB-lite"/>
    </source>
</evidence>
<evidence type="ECO:0000313" key="2">
    <source>
        <dbReference type="EMBL" id="KAG7398803.1"/>
    </source>
</evidence>
<organism evidence="2 3">
    <name type="scientific">Phytophthora boehmeriae</name>
    <dbReference type="NCBI Taxonomy" id="109152"/>
    <lineage>
        <taxon>Eukaryota</taxon>
        <taxon>Sar</taxon>
        <taxon>Stramenopiles</taxon>
        <taxon>Oomycota</taxon>
        <taxon>Peronosporomycetes</taxon>
        <taxon>Peronosporales</taxon>
        <taxon>Peronosporaceae</taxon>
        <taxon>Phytophthora</taxon>
    </lineage>
</organism>
<feature type="compositionally biased region" description="Polar residues" evidence="1">
    <location>
        <begin position="69"/>
        <end position="83"/>
    </location>
</feature>